<gene>
    <name evidence="1" type="ORF">HPB50_000120</name>
</gene>
<comment type="caution">
    <text evidence="1">The sequence shown here is derived from an EMBL/GenBank/DDBJ whole genome shotgun (WGS) entry which is preliminary data.</text>
</comment>
<evidence type="ECO:0000313" key="2">
    <source>
        <dbReference type="Proteomes" id="UP000821845"/>
    </source>
</evidence>
<proteinExistence type="predicted"/>
<protein>
    <submittedName>
        <fullName evidence="1">Uncharacterized protein</fullName>
    </submittedName>
</protein>
<evidence type="ECO:0000313" key="1">
    <source>
        <dbReference type="EMBL" id="KAH6943826.1"/>
    </source>
</evidence>
<dbReference type="EMBL" id="CM023481">
    <property type="protein sequence ID" value="KAH6943826.1"/>
    <property type="molecule type" value="Genomic_DNA"/>
</dbReference>
<name>A0ACB7TC50_HYAAI</name>
<accession>A0ACB7TC50</accession>
<organism evidence="1 2">
    <name type="scientific">Hyalomma asiaticum</name>
    <name type="common">Tick</name>
    <dbReference type="NCBI Taxonomy" id="266040"/>
    <lineage>
        <taxon>Eukaryota</taxon>
        <taxon>Metazoa</taxon>
        <taxon>Ecdysozoa</taxon>
        <taxon>Arthropoda</taxon>
        <taxon>Chelicerata</taxon>
        <taxon>Arachnida</taxon>
        <taxon>Acari</taxon>
        <taxon>Parasitiformes</taxon>
        <taxon>Ixodida</taxon>
        <taxon>Ixodoidea</taxon>
        <taxon>Ixodidae</taxon>
        <taxon>Hyalomminae</taxon>
        <taxon>Hyalomma</taxon>
    </lineage>
</organism>
<keyword evidence="2" id="KW-1185">Reference proteome</keyword>
<sequence length="317" mass="35515">MPADRRSFEDFLAASSLLATLPTEATTSSFWKLYPEQPDPHRNRTQGINARGGRPCKPGCNDRTAIANVLDKLAVSRDELRKINAELEDVIPVEDLERECDSAANYDDQTLETLTRLRCRLEEISVSNMAQNPPSTTLSTPHAPTPFASQSFEPRLPTLTIKPFHGDVCQWTSFWEQFSAAVHSNSTLSTTDKFHYLHSYLVGEAAAVIAGLPMTEACYESVIQERFGDKSRFVQQHFRALRELQPVRSPSDTRKLRMLYDGVQLNVRSLSVLDVPTSSSAAMLYDIMLQSLPREIVVAFHRHSCLQDDANCTTPPS</sequence>
<reference evidence="1" key="1">
    <citation type="submission" date="2020-05" db="EMBL/GenBank/DDBJ databases">
        <title>Large-scale comparative analyses of tick genomes elucidate their genetic diversity and vector capacities.</title>
        <authorList>
            <person name="Jia N."/>
            <person name="Wang J."/>
            <person name="Shi W."/>
            <person name="Du L."/>
            <person name="Sun Y."/>
            <person name="Zhan W."/>
            <person name="Jiang J."/>
            <person name="Wang Q."/>
            <person name="Zhang B."/>
            <person name="Ji P."/>
            <person name="Sakyi L.B."/>
            <person name="Cui X."/>
            <person name="Yuan T."/>
            <person name="Jiang B."/>
            <person name="Yang W."/>
            <person name="Lam T.T.-Y."/>
            <person name="Chang Q."/>
            <person name="Ding S."/>
            <person name="Wang X."/>
            <person name="Zhu J."/>
            <person name="Ruan X."/>
            <person name="Zhao L."/>
            <person name="Wei J."/>
            <person name="Que T."/>
            <person name="Du C."/>
            <person name="Cheng J."/>
            <person name="Dai P."/>
            <person name="Han X."/>
            <person name="Huang E."/>
            <person name="Gao Y."/>
            <person name="Liu J."/>
            <person name="Shao H."/>
            <person name="Ye R."/>
            <person name="Li L."/>
            <person name="Wei W."/>
            <person name="Wang X."/>
            <person name="Wang C."/>
            <person name="Yang T."/>
            <person name="Huo Q."/>
            <person name="Li W."/>
            <person name="Guo W."/>
            <person name="Chen H."/>
            <person name="Zhou L."/>
            <person name="Ni X."/>
            <person name="Tian J."/>
            <person name="Zhou Y."/>
            <person name="Sheng Y."/>
            <person name="Liu T."/>
            <person name="Pan Y."/>
            <person name="Xia L."/>
            <person name="Li J."/>
            <person name="Zhao F."/>
            <person name="Cao W."/>
        </authorList>
    </citation>
    <scope>NUCLEOTIDE SEQUENCE</scope>
    <source>
        <strain evidence="1">Hyas-2018</strain>
    </source>
</reference>
<dbReference type="Proteomes" id="UP000821845">
    <property type="component" value="Chromosome 1"/>
</dbReference>